<keyword evidence="15" id="KW-1185">Reference proteome</keyword>
<feature type="transmembrane region" description="Helical" evidence="12">
    <location>
        <begin position="233"/>
        <end position="254"/>
    </location>
</feature>
<feature type="transmembrane region" description="Helical" evidence="12">
    <location>
        <begin position="100"/>
        <end position="119"/>
    </location>
</feature>
<evidence type="ECO:0000256" key="3">
    <source>
        <dbReference type="ARBA" id="ARBA00022448"/>
    </source>
</evidence>
<reference evidence="14 15" key="1">
    <citation type="journal article" date="2010" name="Stand. Genomic Sci.">
        <title>Complete genome sequence of Desulfarculus baarsii type strain (2st14).</title>
        <authorList>
            <person name="Sun H."/>
            <person name="Spring S."/>
            <person name="Lapidus A."/>
            <person name="Davenport K."/>
            <person name="Del Rio T.G."/>
            <person name="Tice H."/>
            <person name="Nolan M."/>
            <person name="Copeland A."/>
            <person name="Cheng J.F."/>
            <person name="Lucas S."/>
            <person name="Tapia R."/>
            <person name="Goodwin L."/>
            <person name="Pitluck S."/>
            <person name="Ivanova N."/>
            <person name="Pagani I."/>
            <person name="Mavromatis K."/>
            <person name="Ovchinnikova G."/>
            <person name="Pati A."/>
            <person name="Chen A."/>
            <person name="Palaniappan K."/>
            <person name="Hauser L."/>
            <person name="Chang Y.J."/>
            <person name="Jeffries C.D."/>
            <person name="Detter J.C."/>
            <person name="Han C."/>
            <person name="Rohde M."/>
            <person name="Brambilla E."/>
            <person name="Goker M."/>
            <person name="Woyke T."/>
            <person name="Bristow J."/>
            <person name="Eisen J.A."/>
            <person name="Markowitz V."/>
            <person name="Hugenholtz P."/>
            <person name="Kyrpides N.C."/>
            <person name="Klenk H.P."/>
            <person name="Land M."/>
        </authorList>
    </citation>
    <scope>NUCLEOTIDE SEQUENCE [LARGE SCALE GENOMIC DNA]</scope>
    <source>
        <strain evidence="15">ATCC 33931 / DSM 2075 / LMG 7858 / VKM B-1802 / 2st14</strain>
    </source>
</reference>
<evidence type="ECO:0000256" key="10">
    <source>
        <dbReference type="ARBA" id="ARBA00023143"/>
    </source>
</evidence>
<evidence type="ECO:0000256" key="13">
    <source>
        <dbReference type="SAM" id="SignalP"/>
    </source>
</evidence>
<keyword evidence="14" id="KW-0282">Flagellum</keyword>
<keyword evidence="5 12" id="KW-0812">Transmembrane</keyword>
<keyword evidence="13" id="KW-0732">Signal</keyword>
<evidence type="ECO:0000313" key="15">
    <source>
        <dbReference type="Proteomes" id="UP000009047"/>
    </source>
</evidence>
<evidence type="ECO:0000256" key="4">
    <source>
        <dbReference type="ARBA" id="ARBA00022475"/>
    </source>
</evidence>
<dbReference type="InterPro" id="IPR005838">
    <property type="entry name" value="T3SS_IM_P"/>
</dbReference>
<dbReference type="GO" id="GO:0005886">
    <property type="term" value="C:plasma membrane"/>
    <property type="evidence" value="ECO:0007669"/>
    <property type="project" value="UniProtKB-SubCell"/>
</dbReference>
<dbReference type="InterPro" id="IPR005837">
    <property type="entry name" value="FliP"/>
</dbReference>
<name>E1QJD4_DESB2</name>
<dbReference type="HOGENOM" id="CLU_042028_0_1_7"/>
<dbReference type="GO" id="GO:0044781">
    <property type="term" value="P:bacterial-type flagellum organization"/>
    <property type="evidence" value="ECO:0007669"/>
    <property type="project" value="UniProtKB-UniRule"/>
</dbReference>
<keyword evidence="3 12" id="KW-0813">Transport</keyword>
<dbReference type="RefSeq" id="WP_013259116.1">
    <property type="nucleotide sequence ID" value="NC_014365.1"/>
</dbReference>
<comment type="subcellular location">
    <subcellularLocation>
        <location evidence="12">Cell membrane</location>
        <topology evidence="12">Multi-pass membrane protein</topology>
    </subcellularLocation>
    <subcellularLocation>
        <location evidence="12">Bacterial flagellum basal body</location>
    </subcellularLocation>
</comment>
<keyword evidence="6 12" id="KW-1005">Bacterial flagellum biogenesis</keyword>
<evidence type="ECO:0000256" key="11">
    <source>
        <dbReference type="ARBA" id="ARBA00023225"/>
    </source>
</evidence>
<dbReference type="KEGG" id="dbr:Deba_2315"/>
<evidence type="ECO:0000256" key="12">
    <source>
        <dbReference type="RuleBase" id="RU362069"/>
    </source>
</evidence>
<dbReference type="EMBL" id="CP002085">
    <property type="protein sequence ID" value="ADK85677.1"/>
    <property type="molecule type" value="Genomic_DNA"/>
</dbReference>
<keyword evidence="9 12" id="KW-0472">Membrane</keyword>
<proteinExistence type="inferred from homology"/>
<evidence type="ECO:0000256" key="7">
    <source>
        <dbReference type="ARBA" id="ARBA00022927"/>
    </source>
</evidence>
<dbReference type="PRINTS" id="PR00951">
    <property type="entry name" value="FLGBIOSNFLIP"/>
</dbReference>
<dbReference type="NCBIfam" id="TIGR01103">
    <property type="entry name" value="fliP"/>
    <property type="match status" value="1"/>
</dbReference>
<evidence type="ECO:0000256" key="8">
    <source>
        <dbReference type="ARBA" id="ARBA00022989"/>
    </source>
</evidence>
<dbReference type="GO" id="GO:0009306">
    <property type="term" value="P:protein secretion"/>
    <property type="evidence" value="ECO:0007669"/>
    <property type="project" value="UniProtKB-UniRule"/>
</dbReference>
<feature type="chain" id="PRO_5003150137" description="Flagellar biosynthetic protein FliP" evidence="13">
    <location>
        <begin position="29"/>
        <end position="258"/>
    </location>
</feature>
<dbReference type="Pfam" id="PF00813">
    <property type="entry name" value="FliP"/>
    <property type="match status" value="1"/>
</dbReference>
<protein>
    <recommendedName>
        <fullName evidence="2 12">Flagellar biosynthetic protein FliP</fullName>
    </recommendedName>
</protein>
<dbReference type="PRINTS" id="PR01302">
    <property type="entry name" value="TYPE3IMPPROT"/>
</dbReference>
<feature type="transmembrane region" description="Helical" evidence="12">
    <location>
        <begin position="201"/>
        <end position="221"/>
    </location>
</feature>
<keyword evidence="7 12" id="KW-0653">Protein transport</keyword>
<organism evidence="14 15">
    <name type="scientific">Desulfarculus baarsii (strain ATCC 33931 / DSM 2075 / LMG 7858 / VKM B-1802 / 2st14)</name>
    <dbReference type="NCBI Taxonomy" id="644282"/>
    <lineage>
        <taxon>Bacteria</taxon>
        <taxon>Pseudomonadati</taxon>
        <taxon>Thermodesulfobacteriota</taxon>
        <taxon>Desulfarculia</taxon>
        <taxon>Desulfarculales</taxon>
        <taxon>Desulfarculaceae</taxon>
        <taxon>Desulfarculus</taxon>
    </lineage>
</organism>
<dbReference type="AlphaFoldDB" id="E1QJD4"/>
<dbReference type="eggNOG" id="COG1338">
    <property type="taxonomic scope" value="Bacteria"/>
</dbReference>
<dbReference type="PROSITE" id="PS01061">
    <property type="entry name" value="FLIP_2"/>
    <property type="match status" value="1"/>
</dbReference>
<accession>E1QJD4</accession>
<keyword evidence="4 12" id="KW-1003">Cell membrane</keyword>
<feature type="signal peptide" evidence="13">
    <location>
        <begin position="1"/>
        <end position="28"/>
    </location>
</feature>
<evidence type="ECO:0000256" key="5">
    <source>
        <dbReference type="ARBA" id="ARBA00022692"/>
    </source>
</evidence>
<keyword evidence="8 12" id="KW-1133">Transmembrane helix</keyword>
<keyword evidence="10" id="KW-0975">Bacterial flagellum</keyword>
<comment type="similarity">
    <text evidence="1 12">Belongs to the FliP/MopC/SpaP family.</text>
</comment>
<keyword evidence="14" id="KW-0969">Cilium</keyword>
<evidence type="ECO:0000313" key="14">
    <source>
        <dbReference type="EMBL" id="ADK85677.1"/>
    </source>
</evidence>
<dbReference type="PROSITE" id="PS01060">
    <property type="entry name" value="FLIP_1"/>
    <property type="match status" value="1"/>
</dbReference>
<feature type="transmembrane region" description="Helical" evidence="12">
    <location>
        <begin position="52"/>
        <end position="79"/>
    </location>
</feature>
<dbReference type="STRING" id="644282.Deba_2315"/>
<comment type="function">
    <text evidence="12">Plays a role in the flagellum-specific transport system.</text>
</comment>
<evidence type="ECO:0000256" key="9">
    <source>
        <dbReference type="ARBA" id="ARBA00023136"/>
    </source>
</evidence>
<gene>
    <name evidence="12" type="primary">fliP</name>
    <name evidence="14" type="ordered locus">Deba_2315</name>
</gene>
<dbReference type="Proteomes" id="UP000009047">
    <property type="component" value="Chromosome"/>
</dbReference>
<keyword evidence="11 12" id="KW-1006">Bacterial flagellum protein export</keyword>
<dbReference type="PANTHER" id="PTHR30587:SF0">
    <property type="entry name" value="FLAGELLAR BIOSYNTHETIC PROTEIN FLIP"/>
    <property type="match status" value="1"/>
</dbReference>
<dbReference type="OrthoDB" id="9805111at2"/>
<dbReference type="PANTHER" id="PTHR30587">
    <property type="entry name" value="FLAGELLAR BIOSYNTHETIC PROTEIN FLIP"/>
    <property type="match status" value="1"/>
</dbReference>
<sequence>MITSPPRPSALAALTLAVALAGASTALAQEGAPLNLPSITLGAQNAASPEQVSTALQIVILLTVLTLAPAILVMTTSFVRIAVSFSLLRNALGAPQVPPTQIIVGLSLFLTFFIMAPVFDQVHDKALKPYLDGAISQSAFFEEAAKPMREFMLKQTRKKDLGLFMKIAGEDRPRNEQDVTMSALVPAFVISELRTAFEIGFLLYVPFLVIDMVVASVLLSMGMMMLPPVMISLPFKLMLFVLVDGWYLLVGSLVRSFG</sequence>
<keyword evidence="14" id="KW-0966">Cell projection</keyword>
<evidence type="ECO:0000256" key="2">
    <source>
        <dbReference type="ARBA" id="ARBA00021714"/>
    </source>
</evidence>
<evidence type="ECO:0000256" key="6">
    <source>
        <dbReference type="ARBA" id="ARBA00022795"/>
    </source>
</evidence>
<dbReference type="GO" id="GO:0009425">
    <property type="term" value="C:bacterial-type flagellum basal body"/>
    <property type="evidence" value="ECO:0007669"/>
    <property type="project" value="UniProtKB-SubCell"/>
</dbReference>
<dbReference type="NCBIfam" id="NF009438">
    <property type="entry name" value="PRK12797.1"/>
    <property type="match status" value="1"/>
</dbReference>
<evidence type="ECO:0000256" key="1">
    <source>
        <dbReference type="ARBA" id="ARBA00006257"/>
    </source>
</evidence>